<evidence type="ECO:0000313" key="2">
    <source>
        <dbReference type="Proteomes" id="UP001162992"/>
    </source>
</evidence>
<sequence length="244" mass="27217">MVDFRGVASVDYRGLASFCREYENHCKMTNSLNASSDQSAINSPQHRNSQFPHNHHHKTKKAATVASCPSLCQQSSAAAIDILVLFLVLGACGILFTPYFKYACSGASELLPATFLFIGEIVYEAPVAYASGVLLTFVSVIGAWEIYQHKSRKCRNPQCKGLRKAVEFDIQLETEECVKLQDPREPLPWNRGVELTQDQKELEAELKRIAPPNGRAVLIYRAPCGCPAARFEVWAPKKTRRAKK</sequence>
<keyword evidence="2" id="KW-1185">Reference proteome</keyword>
<dbReference type="EMBL" id="CM055095">
    <property type="protein sequence ID" value="KAJ7559073.1"/>
    <property type="molecule type" value="Genomic_DNA"/>
</dbReference>
<protein>
    <submittedName>
        <fullName evidence="1">Uncharacterized protein</fullName>
    </submittedName>
</protein>
<reference evidence="2" key="1">
    <citation type="journal article" date="2024" name="Proc. Natl. Acad. Sci. U.S.A.">
        <title>Extraordinary preservation of gene collinearity over three hundred million years revealed in homosporous lycophytes.</title>
        <authorList>
            <person name="Li C."/>
            <person name="Wickell D."/>
            <person name="Kuo L.Y."/>
            <person name="Chen X."/>
            <person name="Nie B."/>
            <person name="Liao X."/>
            <person name="Peng D."/>
            <person name="Ji J."/>
            <person name="Jenkins J."/>
            <person name="Williams M."/>
            <person name="Shu S."/>
            <person name="Plott C."/>
            <person name="Barry K."/>
            <person name="Rajasekar S."/>
            <person name="Grimwood J."/>
            <person name="Han X."/>
            <person name="Sun S."/>
            <person name="Hou Z."/>
            <person name="He W."/>
            <person name="Dai G."/>
            <person name="Sun C."/>
            <person name="Schmutz J."/>
            <person name="Leebens-Mack J.H."/>
            <person name="Li F.W."/>
            <person name="Wang L."/>
        </authorList>
    </citation>
    <scope>NUCLEOTIDE SEQUENCE [LARGE SCALE GENOMIC DNA]</scope>
    <source>
        <strain evidence="2">cv. PW_Plant_1</strain>
    </source>
</reference>
<proteinExistence type="predicted"/>
<name>A0ACC2DY40_DIPCM</name>
<accession>A0ACC2DY40</accession>
<gene>
    <name evidence="1" type="ORF">O6H91_04G068700</name>
</gene>
<comment type="caution">
    <text evidence="1">The sequence shown here is derived from an EMBL/GenBank/DDBJ whole genome shotgun (WGS) entry which is preliminary data.</text>
</comment>
<organism evidence="1 2">
    <name type="scientific">Diphasiastrum complanatum</name>
    <name type="common">Issler's clubmoss</name>
    <name type="synonym">Lycopodium complanatum</name>
    <dbReference type="NCBI Taxonomy" id="34168"/>
    <lineage>
        <taxon>Eukaryota</taxon>
        <taxon>Viridiplantae</taxon>
        <taxon>Streptophyta</taxon>
        <taxon>Embryophyta</taxon>
        <taxon>Tracheophyta</taxon>
        <taxon>Lycopodiopsida</taxon>
        <taxon>Lycopodiales</taxon>
        <taxon>Lycopodiaceae</taxon>
        <taxon>Lycopodioideae</taxon>
        <taxon>Diphasiastrum</taxon>
    </lineage>
</organism>
<evidence type="ECO:0000313" key="1">
    <source>
        <dbReference type="EMBL" id="KAJ7559073.1"/>
    </source>
</evidence>
<dbReference type="Proteomes" id="UP001162992">
    <property type="component" value="Chromosome 4"/>
</dbReference>